<evidence type="ECO:0000259" key="5">
    <source>
        <dbReference type="PROSITE" id="PS50937"/>
    </source>
</evidence>
<keyword evidence="7" id="KW-1185">Reference proteome</keyword>
<dbReference type="InterPro" id="IPR016142">
    <property type="entry name" value="Citrate_synth-like_lrg_a-sub"/>
</dbReference>
<comment type="similarity">
    <text evidence="2">Belongs to the citrate synthase family.</text>
</comment>
<evidence type="ECO:0000256" key="3">
    <source>
        <dbReference type="ARBA" id="ARBA00012972"/>
    </source>
</evidence>
<name>A0ABZ2KIP7_9BACT</name>
<evidence type="ECO:0000313" key="7">
    <source>
        <dbReference type="Proteomes" id="UP001379533"/>
    </source>
</evidence>
<dbReference type="EMBL" id="CP089982">
    <property type="protein sequence ID" value="WXA97462.1"/>
    <property type="molecule type" value="Genomic_DNA"/>
</dbReference>
<dbReference type="SUPFAM" id="SSF48256">
    <property type="entry name" value="Citrate synthase"/>
    <property type="match status" value="1"/>
</dbReference>
<dbReference type="Gene3D" id="1.10.230.10">
    <property type="entry name" value="Cytochrome P450-Terp, domain 2"/>
    <property type="match status" value="1"/>
</dbReference>
<evidence type="ECO:0000256" key="2">
    <source>
        <dbReference type="ARBA" id="ARBA00010566"/>
    </source>
</evidence>
<comment type="pathway">
    <text evidence="1">Carbohydrate metabolism; tricarboxylic acid cycle; isocitrate from oxaloacetate: step 1/2.</text>
</comment>
<dbReference type="PROSITE" id="PS50937">
    <property type="entry name" value="HTH_MERR_2"/>
    <property type="match status" value="1"/>
</dbReference>
<proteinExistence type="inferred from homology"/>
<dbReference type="EC" id="2.3.3.16" evidence="3"/>
<dbReference type="InterPro" id="IPR000551">
    <property type="entry name" value="MerR-type_HTH_dom"/>
</dbReference>
<dbReference type="Gene3D" id="1.10.580.10">
    <property type="entry name" value="Citrate Synthase, domain 1"/>
    <property type="match status" value="1"/>
</dbReference>
<gene>
    <name evidence="6" type="ORF">LZC95_11520</name>
</gene>
<protein>
    <recommendedName>
        <fullName evidence="3">citrate synthase (unknown stereospecificity)</fullName>
        <ecNumber evidence="3">2.3.3.16</ecNumber>
    </recommendedName>
</protein>
<dbReference type="InterPro" id="IPR002020">
    <property type="entry name" value="Citrate_synthase"/>
</dbReference>
<evidence type="ECO:0000256" key="1">
    <source>
        <dbReference type="ARBA" id="ARBA00004751"/>
    </source>
</evidence>
<dbReference type="CDD" id="cd06102">
    <property type="entry name" value="citrate_synt_like_2"/>
    <property type="match status" value="1"/>
</dbReference>
<feature type="domain" description="HTH merR-type" evidence="5">
    <location>
        <begin position="1"/>
        <end position="41"/>
    </location>
</feature>
<sequence>MLGIRRETLYAYASRGLLRSYPSPGKGRGRMYLRDDILRLKARHDARSGHGPVAAAALRWGEPVLDSSITEMSVEGPRYRGMLATDLAIRGASFEQVAELLWSRSGTLPPTQPRWPTAAIPEAELAPLAAGTRRPLARLPLLLAAWQAHSSFGRMRRAASPPSPEATRRLARSLIAALPWIVAPERWPDAAARAPRMAERICLLLNRSPQPARVRLIDAALVLCADHELTVSSFAARVVASSGADLYAVLLAAASAFSGPLHGTASDAVEALIDDTRQPHRAKRIATAYANRGEAIPGFVHHLYPQGDPRGRVLLDLAMELAPNKRKLRIVHALVEAAEPLGQHPTVDVALVAAAQALGANKGTASTLFALARAAGLVAHALEQRESGVLIRPRARYTPSG</sequence>
<evidence type="ECO:0000256" key="4">
    <source>
        <dbReference type="ARBA" id="ARBA00022679"/>
    </source>
</evidence>
<organism evidence="6 7">
    <name type="scientific">Pendulispora brunnea</name>
    <dbReference type="NCBI Taxonomy" id="2905690"/>
    <lineage>
        <taxon>Bacteria</taxon>
        <taxon>Pseudomonadati</taxon>
        <taxon>Myxococcota</taxon>
        <taxon>Myxococcia</taxon>
        <taxon>Myxococcales</taxon>
        <taxon>Sorangiineae</taxon>
        <taxon>Pendulisporaceae</taxon>
        <taxon>Pendulispora</taxon>
    </lineage>
</organism>
<dbReference type="PANTHER" id="PTHR11739">
    <property type="entry name" value="CITRATE SYNTHASE"/>
    <property type="match status" value="1"/>
</dbReference>
<dbReference type="PANTHER" id="PTHR11739:SF4">
    <property type="entry name" value="CITRATE SYNTHASE, PEROXISOMAL"/>
    <property type="match status" value="1"/>
</dbReference>
<dbReference type="InterPro" id="IPR016143">
    <property type="entry name" value="Citrate_synth-like_sm_a-sub"/>
</dbReference>
<evidence type="ECO:0000313" key="6">
    <source>
        <dbReference type="EMBL" id="WXA97462.1"/>
    </source>
</evidence>
<dbReference type="Proteomes" id="UP001379533">
    <property type="component" value="Chromosome"/>
</dbReference>
<accession>A0ABZ2KIP7</accession>
<dbReference type="SUPFAM" id="SSF46955">
    <property type="entry name" value="Putative DNA-binding domain"/>
    <property type="match status" value="1"/>
</dbReference>
<keyword evidence="4" id="KW-0808">Transferase</keyword>
<dbReference type="InterPro" id="IPR009061">
    <property type="entry name" value="DNA-bd_dom_put_sf"/>
</dbReference>
<dbReference type="PRINTS" id="PR00143">
    <property type="entry name" value="CITRTSNTHASE"/>
</dbReference>
<reference evidence="6 7" key="1">
    <citation type="submission" date="2021-12" db="EMBL/GenBank/DDBJ databases">
        <title>Discovery of the Pendulisporaceae a myxobacterial family with distinct sporulation behavior and unique specialized metabolism.</title>
        <authorList>
            <person name="Garcia R."/>
            <person name="Popoff A."/>
            <person name="Bader C.D."/>
            <person name="Loehr J."/>
            <person name="Walesch S."/>
            <person name="Walt C."/>
            <person name="Boldt J."/>
            <person name="Bunk B."/>
            <person name="Haeckl F.J.F.P.J."/>
            <person name="Gunesch A.P."/>
            <person name="Birkelbach J."/>
            <person name="Nuebel U."/>
            <person name="Pietschmann T."/>
            <person name="Bach T."/>
            <person name="Mueller R."/>
        </authorList>
    </citation>
    <scope>NUCLEOTIDE SEQUENCE [LARGE SCALE GENOMIC DNA]</scope>
    <source>
        <strain evidence="6 7">MSr12523</strain>
    </source>
</reference>
<dbReference type="InterPro" id="IPR036969">
    <property type="entry name" value="Citrate_synthase_sf"/>
</dbReference>
<dbReference type="Pfam" id="PF00285">
    <property type="entry name" value="Citrate_synt"/>
    <property type="match status" value="1"/>
</dbReference>